<dbReference type="GO" id="GO:0016301">
    <property type="term" value="F:kinase activity"/>
    <property type="evidence" value="ECO:0007669"/>
    <property type="project" value="UniProtKB-KW"/>
</dbReference>
<evidence type="ECO:0000313" key="2">
    <source>
        <dbReference type="EMBL" id="KAJ4462324.1"/>
    </source>
</evidence>
<feature type="compositionally biased region" description="Low complexity" evidence="1">
    <location>
        <begin position="1194"/>
        <end position="1205"/>
    </location>
</feature>
<sequence length="1264" mass="138594">MLTHIIPSSLRISHPLIMTCSAPLGRSPSCSIITADLLTVTTDPSWTACIWSVASPRLASPPSPPHPSNVDPHYTQLAENLPCLLSVSLPVLPPIQELIPFPAPRHPQEASRIICPCCCEDRGKIELHIEWSVVRRMVGDECLASRMMDDYRHRLIDYDRPNTMVDVVYPAESSLLAVDLTARAFAVSDRPSRVLFFPVAAALHPRVTSGPFQESDKHPRDMCFAPANPHSRLLCHTALVQPGREPALTPLLCRSCECSYGATPPPGVVFGISFAVADLLCSPRSHSQALPRHHPLHGFSPSGRPPKVQLARIPMPHRIPVHHHEVPALVICQHACFLPHGQWRAPWRTNLGNGLPLSSPRAALEFPYVAFLLSHPLVTFFSVSPDCRFPAHLHLFFPHLQTILGSSQPASGAVHPCVFFDVRSACPPHCMVSSCLDRPSGCAGICDEQILHLKAFLFPGSLRLLTILMPCRFPSQPLPAGRVDARLPHRQRFFIREFPYVAFLLSQPPLRLALGPPMMWLMLTASCRSVPETDCGSIWPVPAFLFLPLGAAFRLLGLGMVPRTASLWTPLPLPLPCCQPPLLILAFFSSSQLSEPWASLGALHLWPGEELACLTVRSASLKARQSRIFFSCLLPQARMSSPAGRTGSSPIDAGGVHLKARQSRPLSMLDSDGRLRAEPHDAPWTLVSGRALQMSPWSPVGSVSLAHAWAVGVAVVGSSKCSDPSHPSAPFWLSASPRAISHRIAFFPSFDVLQFWAHPILHVALSAGVPLMPWPAIPNPPHSNPLLCRFVLHLRFLSSISVACAADDTLPGPALAACGVIQPATHRRRPARWLSTEGRRTFALDGRLIRLVSCFARRNRSRASFLREGRRDVLLINQPSEGPTLFPRACPLAFFCSPPFPRRFLFLPPSWPPLRLPAGVDRLASAPAGVPVPQEPKFRCGPSWKRVFHDETQARSKGETVTVLARDLGQYDADTKNGVLFFPCLVALPFSPAVTQFQQGEGITASGIFDEVTAVRLLEKHSYDGYKDDGQILPGYLYKVHIPVHRNRSLESVATLYDSQMNVLLKFLVRAKGQNAADGSPLSELCSNGNTPTGLMLFDLNSPEDAPTYGPFPINRCVSGLRGNAARHPDAHRRVDRLAAPIPVPWPEAIRAVWQLLTSRLGVAVHENPYGTWPYPYTPQGLISIEQAQLLQADQQPAGAQPGHQVGPDAGKLAQPWRPDCSWEMRWCEGGALQDGQAASLITAHRTPIRPPGEIQAAHPDWVH</sequence>
<proteinExistence type="predicted"/>
<keyword evidence="2" id="KW-0648">Protein biosynthesis</keyword>
<dbReference type="GO" id="GO:0003743">
    <property type="term" value="F:translation initiation factor activity"/>
    <property type="evidence" value="ECO:0007669"/>
    <property type="project" value="UniProtKB-KW"/>
</dbReference>
<gene>
    <name evidence="2" type="ORF">PAPYR_934</name>
</gene>
<evidence type="ECO:0000256" key="1">
    <source>
        <dbReference type="SAM" id="MobiDB-lite"/>
    </source>
</evidence>
<reference evidence="2" key="1">
    <citation type="journal article" date="2022" name="bioRxiv">
        <title>Genomics of Preaxostyla Flagellates Illuminates Evolutionary Transitions and the Path Towards Mitochondrial Loss.</title>
        <authorList>
            <person name="Novak L.V.F."/>
            <person name="Treitli S.C."/>
            <person name="Pyrih J."/>
            <person name="Halakuc P."/>
            <person name="Pipaliya S.V."/>
            <person name="Vacek V."/>
            <person name="Brzon O."/>
            <person name="Soukal P."/>
            <person name="Eme L."/>
            <person name="Dacks J.B."/>
            <person name="Karnkowska A."/>
            <person name="Elias M."/>
            <person name="Hampl V."/>
        </authorList>
    </citation>
    <scope>NUCLEOTIDE SEQUENCE</scope>
    <source>
        <strain evidence="2">RCP-MX</strain>
    </source>
</reference>
<evidence type="ECO:0000313" key="3">
    <source>
        <dbReference type="Proteomes" id="UP001141327"/>
    </source>
</evidence>
<protein>
    <submittedName>
        <fullName evidence="2">Eukaryotic translation initiation factor 2 alpha kinase</fullName>
    </submittedName>
</protein>
<keyword evidence="2" id="KW-0808">Transferase</keyword>
<organism evidence="2 3">
    <name type="scientific">Paratrimastix pyriformis</name>
    <dbReference type="NCBI Taxonomy" id="342808"/>
    <lineage>
        <taxon>Eukaryota</taxon>
        <taxon>Metamonada</taxon>
        <taxon>Preaxostyla</taxon>
        <taxon>Paratrimastigidae</taxon>
        <taxon>Paratrimastix</taxon>
    </lineage>
</organism>
<keyword evidence="2" id="KW-0418">Kinase</keyword>
<name>A0ABQ8UT59_9EUKA</name>
<accession>A0ABQ8UT59</accession>
<comment type="caution">
    <text evidence="2">The sequence shown here is derived from an EMBL/GenBank/DDBJ whole genome shotgun (WGS) entry which is preliminary data.</text>
</comment>
<keyword evidence="3" id="KW-1185">Reference proteome</keyword>
<dbReference type="EMBL" id="JAPMOS010000003">
    <property type="protein sequence ID" value="KAJ4462324.1"/>
    <property type="molecule type" value="Genomic_DNA"/>
</dbReference>
<feature type="region of interest" description="Disordered" evidence="1">
    <location>
        <begin position="1194"/>
        <end position="1215"/>
    </location>
</feature>
<keyword evidence="2" id="KW-0396">Initiation factor</keyword>
<dbReference type="Proteomes" id="UP001141327">
    <property type="component" value="Unassembled WGS sequence"/>
</dbReference>